<feature type="transmembrane region" description="Helical" evidence="6">
    <location>
        <begin position="47"/>
        <end position="66"/>
    </location>
</feature>
<dbReference type="Pfam" id="PF03626">
    <property type="entry name" value="COX4_pro"/>
    <property type="match status" value="1"/>
</dbReference>
<sequence length="97" mass="10792">MAHGHSQHAAHHVNYMAIFWWLLALTILEVAAGYPSSGPAYPHMLKGLLLVIMALTKAALVALYFMHLKFERVALGYIAMIPLVLCVFVVLMTLPDF</sequence>
<dbReference type="EMBL" id="JACPUR010000019">
    <property type="protein sequence ID" value="MBI3127892.1"/>
    <property type="molecule type" value="Genomic_DNA"/>
</dbReference>
<evidence type="ECO:0000313" key="7">
    <source>
        <dbReference type="EMBL" id="MBI3127892.1"/>
    </source>
</evidence>
<keyword evidence="2" id="KW-1003">Cell membrane</keyword>
<dbReference type="AlphaFoldDB" id="A0A932I173"/>
<dbReference type="InterPro" id="IPR005171">
    <property type="entry name" value="Cyt_c_oxidase_su4_prok"/>
</dbReference>
<reference evidence="7" key="1">
    <citation type="submission" date="2020-07" db="EMBL/GenBank/DDBJ databases">
        <title>Huge and variable diversity of episymbiotic CPR bacteria and DPANN archaea in groundwater ecosystems.</title>
        <authorList>
            <person name="He C.Y."/>
            <person name="Keren R."/>
            <person name="Whittaker M."/>
            <person name="Farag I.F."/>
            <person name="Doudna J."/>
            <person name="Cate J.H.D."/>
            <person name="Banfield J.F."/>
        </authorList>
    </citation>
    <scope>NUCLEOTIDE SEQUENCE</scope>
    <source>
        <strain evidence="7">NC_groundwater_763_Ag_S-0.2um_68_21</strain>
    </source>
</reference>
<keyword evidence="4 6" id="KW-1133">Transmembrane helix</keyword>
<comment type="subcellular location">
    <subcellularLocation>
        <location evidence="1">Cell membrane</location>
        <topology evidence="1">Multi-pass membrane protein</topology>
    </subcellularLocation>
</comment>
<evidence type="ECO:0000256" key="2">
    <source>
        <dbReference type="ARBA" id="ARBA00022475"/>
    </source>
</evidence>
<evidence type="ECO:0000256" key="1">
    <source>
        <dbReference type="ARBA" id="ARBA00004651"/>
    </source>
</evidence>
<name>A0A932I173_UNCTE</name>
<protein>
    <submittedName>
        <fullName evidence="7">Cytochrome C oxidase subunit IV family protein</fullName>
    </submittedName>
</protein>
<proteinExistence type="predicted"/>
<comment type="caution">
    <text evidence="7">The sequence shown here is derived from an EMBL/GenBank/DDBJ whole genome shotgun (WGS) entry which is preliminary data.</text>
</comment>
<gene>
    <name evidence="7" type="ORF">HYZ11_09835</name>
</gene>
<evidence type="ECO:0000256" key="4">
    <source>
        <dbReference type="ARBA" id="ARBA00022989"/>
    </source>
</evidence>
<dbReference type="GO" id="GO:0005886">
    <property type="term" value="C:plasma membrane"/>
    <property type="evidence" value="ECO:0007669"/>
    <property type="project" value="UniProtKB-SubCell"/>
</dbReference>
<keyword evidence="5 6" id="KW-0472">Membrane</keyword>
<organism evidence="7 8">
    <name type="scientific">Tectimicrobiota bacterium</name>
    <dbReference type="NCBI Taxonomy" id="2528274"/>
    <lineage>
        <taxon>Bacteria</taxon>
        <taxon>Pseudomonadati</taxon>
        <taxon>Nitrospinota/Tectimicrobiota group</taxon>
        <taxon>Candidatus Tectimicrobiota</taxon>
    </lineage>
</organism>
<evidence type="ECO:0000256" key="5">
    <source>
        <dbReference type="ARBA" id="ARBA00023136"/>
    </source>
</evidence>
<evidence type="ECO:0000256" key="6">
    <source>
        <dbReference type="SAM" id="Phobius"/>
    </source>
</evidence>
<keyword evidence="3 6" id="KW-0812">Transmembrane</keyword>
<feature type="transmembrane region" description="Helical" evidence="6">
    <location>
        <begin position="12"/>
        <end position="35"/>
    </location>
</feature>
<evidence type="ECO:0000256" key="3">
    <source>
        <dbReference type="ARBA" id="ARBA00022692"/>
    </source>
</evidence>
<feature type="transmembrane region" description="Helical" evidence="6">
    <location>
        <begin position="73"/>
        <end position="94"/>
    </location>
</feature>
<accession>A0A932I173</accession>
<evidence type="ECO:0000313" key="8">
    <source>
        <dbReference type="Proteomes" id="UP000782312"/>
    </source>
</evidence>
<dbReference type="Proteomes" id="UP000782312">
    <property type="component" value="Unassembled WGS sequence"/>
</dbReference>